<evidence type="ECO:0008006" key="3">
    <source>
        <dbReference type="Google" id="ProtNLM"/>
    </source>
</evidence>
<dbReference type="KEGG" id="glj:GKIL_4215"/>
<name>U5QNG1_GLOK1</name>
<dbReference type="RefSeq" id="WP_023175813.1">
    <property type="nucleotide sequence ID" value="NC_022600.1"/>
</dbReference>
<keyword evidence="2" id="KW-1185">Reference proteome</keyword>
<proteinExistence type="predicted"/>
<organism evidence="1 2">
    <name type="scientific">Gloeobacter kilaueensis (strain ATCC BAA-2537 / CCAP 1431/1 / ULC 316 / JS1)</name>
    <dbReference type="NCBI Taxonomy" id="1183438"/>
    <lineage>
        <taxon>Bacteria</taxon>
        <taxon>Bacillati</taxon>
        <taxon>Cyanobacteriota</taxon>
        <taxon>Cyanophyceae</taxon>
        <taxon>Gloeobacterales</taxon>
        <taxon>Gloeobacteraceae</taxon>
        <taxon>Gloeobacter</taxon>
    </lineage>
</organism>
<dbReference type="AlphaFoldDB" id="U5QNG1"/>
<evidence type="ECO:0000313" key="2">
    <source>
        <dbReference type="Proteomes" id="UP000017396"/>
    </source>
</evidence>
<dbReference type="HOGENOM" id="CLU_899070_0_0_3"/>
<dbReference type="OrthoDB" id="8240632at2"/>
<protein>
    <recommendedName>
        <fullName evidence="3">HEPN domain-containing protein</fullName>
    </recommendedName>
</protein>
<evidence type="ECO:0000313" key="1">
    <source>
        <dbReference type="EMBL" id="AGY60461.1"/>
    </source>
</evidence>
<reference evidence="1 2" key="1">
    <citation type="journal article" date="2013" name="PLoS ONE">
        <title>Cultivation and Complete Genome Sequencing of Gloeobacter kilaueensis sp. nov., from a Lava Cave in Kilauea Caldera, Hawai'i.</title>
        <authorList>
            <person name="Saw J.H."/>
            <person name="Schatz M."/>
            <person name="Brown M.V."/>
            <person name="Kunkel D.D."/>
            <person name="Foster J.S."/>
            <person name="Shick H."/>
            <person name="Christensen S."/>
            <person name="Hou S."/>
            <person name="Wan X."/>
            <person name="Donachie S.P."/>
        </authorList>
    </citation>
    <scope>NUCLEOTIDE SEQUENCE [LARGE SCALE GENOMIC DNA]</scope>
    <source>
        <strain evidence="2">JS</strain>
    </source>
</reference>
<dbReference type="Gene3D" id="1.20.120.330">
    <property type="entry name" value="Nucleotidyltransferases domain 2"/>
    <property type="match status" value="1"/>
</dbReference>
<dbReference type="EMBL" id="CP003587">
    <property type="protein sequence ID" value="AGY60461.1"/>
    <property type="molecule type" value="Genomic_DNA"/>
</dbReference>
<accession>U5QNG1</accession>
<sequence>MANLDKNILLKLVLKIDNQLVADGVLPHVRPIYAYQQIAFQLKRISDFLLVLQYGDPLLDLVKSIYQDLYREVDLWGAPVYAGAVMFRDVFFPIYIPDWKLYITDYLFFSNPALDWESGAIRPSDFLSSSARSFDMTELQKQWLFSEESVANRYFDQFFDCFDFAHSLKEVEMTAAPLPDRSIEWFYLAKQYLEAAAATLLSSFNKYVAIQNCCLAVEVLLKGALLTVHGFNERRLRDNYGHDLNRLVHEVVTHFANIDGFRLRNTIQTFPGFVATRYTAQNISRIELGNYFMTAQYVAGEVLRQFSKRDLRQDFIDSSNGEWDFTQRIFP</sequence>
<dbReference type="Proteomes" id="UP000017396">
    <property type="component" value="Chromosome"/>
</dbReference>
<gene>
    <name evidence="1" type="ORF">GKIL_4215</name>
</gene>